<dbReference type="InterPro" id="IPR013763">
    <property type="entry name" value="Cyclin-like_dom"/>
</dbReference>
<comment type="similarity">
    <text evidence="1">Belongs to the cyclin family.</text>
</comment>
<dbReference type="InterPro" id="IPR036915">
    <property type="entry name" value="Cyclin-like_sf"/>
</dbReference>
<reference evidence="4" key="1">
    <citation type="submission" date="2021-01" db="EMBL/GenBank/DDBJ databases">
        <authorList>
            <person name="Corre E."/>
            <person name="Pelletier E."/>
            <person name="Niang G."/>
            <person name="Scheremetjew M."/>
            <person name="Finn R."/>
            <person name="Kale V."/>
            <person name="Holt S."/>
            <person name="Cochrane G."/>
            <person name="Meng A."/>
            <person name="Brown T."/>
            <person name="Cohen L."/>
        </authorList>
    </citation>
    <scope>NUCLEOTIDE SEQUENCE</scope>
    <source>
        <strain evidence="4">CCMP826</strain>
    </source>
</reference>
<sequence>MSFSSVSPSPTNHHQMTEDEMTSENSLLADRLHAMLHQEFTSYPACPDYTSQADHSSTCSPHSRRAVVNDDWRRKICEWAFGVVDHFEYSREAVSLTMNYLDRYASYAQSKGMPLSRKSFQLAAVASLYLAIKLEGRNEQGQRLTISTLVELSRGLFSVELIEQMEREILTALRWKINPPTAAQFIYHLIKLFPVEGIYDVDAKRVCNGILETSRFFSELSVYQSSLAIEQRPSIIAYSCILNAMELVGPVTLPCDVRQAFLTRIAGITQLREDMMEVYNTRTSLRELHSAITDAECGLPGGSSSDANQGTYDTSMLASTRVSPVCVSGRQ</sequence>
<dbReference type="Pfam" id="PF00134">
    <property type="entry name" value="Cyclin_N"/>
    <property type="match status" value="1"/>
</dbReference>
<dbReference type="InterPro" id="IPR006671">
    <property type="entry name" value="Cyclin_N"/>
</dbReference>
<dbReference type="FunFam" id="1.10.472.10:FF:000093">
    <property type="entry name" value="Predicted protein"/>
    <property type="match status" value="1"/>
</dbReference>
<evidence type="ECO:0000256" key="1">
    <source>
        <dbReference type="RuleBase" id="RU000383"/>
    </source>
</evidence>
<keyword evidence="1" id="KW-0195">Cyclin</keyword>
<dbReference type="SMART" id="SM00385">
    <property type="entry name" value="CYCLIN"/>
    <property type="match status" value="1"/>
</dbReference>
<name>A0A7S2GXB8_9STRA</name>
<evidence type="ECO:0000256" key="2">
    <source>
        <dbReference type="SAM" id="MobiDB-lite"/>
    </source>
</evidence>
<dbReference type="SUPFAM" id="SSF47954">
    <property type="entry name" value="Cyclin-like"/>
    <property type="match status" value="1"/>
</dbReference>
<feature type="domain" description="Cyclin-like" evidence="3">
    <location>
        <begin position="78"/>
        <end position="171"/>
    </location>
</feature>
<proteinExistence type="inferred from homology"/>
<dbReference type="Gene3D" id="1.10.472.10">
    <property type="entry name" value="Cyclin-like"/>
    <property type="match status" value="2"/>
</dbReference>
<organism evidence="4">
    <name type="scientific">Helicotheca tamesis</name>
    <dbReference type="NCBI Taxonomy" id="374047"/>
    <lineage>
        <taxon>Eukaryota</taxon>
        <taxon>Sar</taxon>
        <taxon>Stramenopiles</taxon>
        <taxon>Ochrophyta</taxon>
        <taxon>Bacillariophyta</taxon>
        <taxon>Mediophyceae</taxon>
        <taxon>Lithodesmiophycidae</taxon>
        <taxon>Lithodesmiales</taxon>
        <taxon>Lithodesmiaceae</taxon>
        <taxon>Helicotheca</taxon>
    </lineage>
</organism>
<dbReference type="PANTHER" id="PTHR10177">
    <property type="entry name" value="CYCLINS"/>
    <property type="match status" value="1"/>
</dbReference>
<feature type="region of interest" description="Disordered" evidence="2">
    <location>
        <begin position="1"/>
        <end position="24"/>
    </location>
</feature>
<dbReference type="AlphaFoldDB" id="A0A7S2GXB8"/>
<gene>
    <name evidence="4" type="ORF">HTAM1171_LOCUS2091</name>
</gene>
<dbReference type="EMBL" id="HBGV01003409">
    <property type="protein sequence ID" value="CAD9474304.1"/>
    <property type="molecule type" value="Transcribed_RNA"/>
</dbReference>
<dbReference type="InterPro" id="IPR039361">
    <property type="entry name" value="Cyclin"/>
</dbReference>
<evidence type="ECO:0000259" key="3">
    <source>
        <dbReference type="SMART" id="SM00385"/>
    </source>
</evidence>
<feature type="compositionally biased region" description="Polar residues" evidence="2">
    <location>
        <begin position="1"/>
        <end position="14"/>
    </location>
</feature>
<protein>
    <recommendedName>
        <fullName evidence="3">Cyclin-like domain-containing protein</fullName>
    </recommendedName>
</protein>
<evidence type="ECO:0000313" key="4">
    <source>
        <dbReference type="EMBL" id="CAD9474304.1"/>
    </source>
</evidence>
<accession>A0A7S2GXB8</accession>